<feature type="domain" description="GH3 C-terminal" evidence="2">
    <location>
        <begin position="383"/>
        <end position="501"/>
    </location>
</feature>
<organism evidence="3 4">
    <name type="scientific">Siphonobacter aquaeclarae</name>
    <dbReference type="NCBI Taxonomy" id="563176"/>
    <lineage>
        <taxon>Bacteria</taxon>
        <taxon>Pseudomonadati</taxon>
        <taxon>Bacteroidota</taxon>
        <taxon>Cytophagia</taxon>
        <taxon>Cytophagales</taxon>
        <taxon>Cytophagaceae</taxon>
        <taxon>Siphonobacter</taxon>
    </lineage>
</organism>
<proteinExistence type="predicted"/>
<dbReference type="InterPro" id="IPR004993">
    <property type="entry name" value="GH3"/>
</dbReference>
<dbReference type="OrthoDB" id="5678283at2"/>
<dbReference type="PANTHER" id="PTHR31901">
    <property type="entry name" value="GH3 DOMAIN-CONTAINING PROTEIN"/>
    <property type="match status" value="1"/>
</dbReference>
<evidence type="ECO:0000259" key="1">
    <source>
        <dbReference type="Pfam" id="PF23571"/>
    </source>
</evidence>
<dbReference type="PANTHER" id="PTHR31901:SF9">
    <property type="entry name" value="GH3 DOMAIN-CONTAINING PROTEIN"/>
    <property type="match status" value="1"/>
</dbReference>
<dbReference type="GO" id="GO:0005737">
    <property type="term" value="C:cytoplasm"/>
    <property type="evidence" value="ECO:0007669"/>
    <property type="project" value="TreeGrafter"/>
</dbReference>
<dbReference type="AlphaFoldDB" id="A0A1G9V4R6"/>
<gene>
    <name evidence="3" type="ORF">SAMN04488090_3960</name>
</gene>
<dbReference type="Proteomes" id="UP000198901">
    <property type="component" value="Unassembled WGS sequence"/>
</dbReference>
<dbReference type="Pfam" id="PF03321">
    <property type="entry name" value="GH3"/>
    <property type="match status" value="1"/>
</dbReference>
<dbReference type="Pfam" id="PF23572">
    <property type="entry name" value="GH3_C"/>
    <property type="match status" value="1"/>
</dbReference>
<dbReference type="InterPro" id="IPR055377">
    <property type="entry name" value="GH3_M"/>
</dbReference>
<evidence type="ECO:0000259" key="2">
    <source>
        <dbReference type="Pfam" id="PF23572"/>
    </source>
</evidence>
<dbReference type="Pfam" id="PF23571">
    <property type="entry name" value="GH3_M"/>
    <property type="match status" value="1"/>
</dbReference>
<reference evidence="3 4" key="1">
    <citation type="submission" date="2016-10" db="EMBL/GenBank/DDBJ databases">
        <authorList>
            <person name="de Groot N.N."/>
        </authorList>
    </citation>
    <scope>NUCLEOTIDE SEQUENCE [LARGE SCALE GENOMIC DNA]</scope>
    <source>
        <strain evidence="3 4">DSM 21668</strain>
    </source>
</reference>
<dbReference type="STRING" id="563176.SAMN04488090_3960"/>
<sequence>MLTLFNDTLVWLMKRRLARIDAFRRDPWPIQERQFQRLIRDGRSTQWGKAFGYKSIRSVADFQREVPVSAYEDLFPYIERVMRGEDRVLWPSPIHFFSKSSGTTNARSKFIPVSRESLDEGHFRAGKDMMALWIDNKPTTRVFEGKGLSVGGSLSQNQLNEQTITGDISAVVMKNLPSWAQFIRTPSLKVALMDGWEDKIRCMAEEASRENVTSILGVPTWTMVLIQKVLEITGKENILDVWPNFEVFIHGAVAFQPYRDLFRKEIFATDSVRYLETYNASEGFFGLQDDLEFPNELLLMLDYGIFYEFIPLSELGKQHPKALTLPEVELNQNYAVVISTNAGLWRYLIGDTVRFTSKEPYRVRISGRTKHFINAFGEEVIIENAEVALTAACEATHATITDYTAAPIYMRSGSERHGHRGGHEWVIEFSTPPDNPERFVALLDETLRRINSDYDAKRSFDLALIRPSVHQVPPGTFYEWMKRRGKLGGQNKVPRLFNSREYVEEILQMTSEHQELGVEK</sequence>
<dbReference type="EMBL" id="FNGS01000008">
    <property type="protein sequence ID" value="SDM67077.1"/>
    <property type="molecule type" value="Genomic_DNA"/>
</dbReference>
<feature type="domain" description="GH3 middle" evidence="1">
    <location>
        <begin position="299"/>
        <end position="362"/>
    </location>
</feature>
<protein>
    <submittedName>
        <fullName evidence="3">GH3 auxin-responsive promoter</fullName>
    </submittedName>
</protein>
<accession>A0A1G9V4R6</accession>
<evidence type="ECO:0000313" key="3">
    <source>
        <dbReference type="EMBL" id="SDM67077.1"/>
    </source>
</evidence>
<dbReference type="InterPro" id="IPR055378">
    <property type="entry name" value="GH3_C"/>
</dbReference>
<keyword evidence="4" id="KW-1185">Reference proteome</keyword>
<evidence type="ECO:0000313" key="4">
    <source>
        <dbReference type="Proteomes" id="UP000198901"/>
    </source>
</evidence>
<name>A0A1G9V4R6_9BACT</name>
<dbReference type="GO" id="GO:0016881">
    <property type="term" value="F:acid-amino acid ligase activity"/>
    <property type="evidence" value="ECO:0007669"/>
    <property type="project" value="TreeGrafter"/>
</dbReference>